<dbReference type="EMBL" id="FOBB01000003">
    <property type="protein sequence ID" value="SEM05046.1"/>
    <property type="molecule type" value="Genomic_DNA"/>
</dbReference>
<reference evidence="4 5" key="1">
    <citation type="submission" date="2016-10" db="EMBL/GenBank/DDBJ databases">
        <authorList>
            <person name="de Groot N.N."/>
        </authorList>
    </citation>
    <scope>NUCLEOTIDE SEQUENCE [LARGE SCALE GENOMIC DNA]</scope>
    <source>
        <strain evidence="4 5">DSM 21039</strain>
    </source>
</reference>
<dbReference type="InterPro" id="IPR012373">
    <property type="entry name" value="Ferrdict_sens_TM"/>
</dbReference>
<dbReference type="InterPro" id="IPR032508">
    <property type="entry name" value="FecR_C"/>
</dbReference>
<dbReference type="InterPro" id="IPR006860">
    <property type="entry name" value="FecR"/>
</dbReference>
<sequence length="400" mass="43031">MDLTRAIAHIEALTAGRPVNESASGAFREWMLTQATDEELKALATAHERMLMNAEGALVYDREIAGNIFSKLQYLREEAAEDLIEQDNTPVVPLRSRLNYWWAAAAILLLILGAGTIWFLRPQKNTPALAVQPLQPGSNKALLTLANGQQIVLDNAATGQVATTGGVQVVKLDSGLIAYQGTGSIVESNLLSVPRGGQFRVTLPDGTKAWLNAASSLRYPTAFTGATRSVELTGEGYFEVAADAVHPFIVKAAGVSVQVLGTSFNIMAYADEAAIRTTVLTGAVKVQAATAAVVTPGLQASLYPQQNAFKLTHPDLEEVIAWKEGKFRFGKTNIKNIMRQMARWYDMNVTYAGNVDDVQFEGILSRKAAAAQLLEAIAATGDVHFKIEGNNVTVFPGKGE</sequence>
<proteinExistence type="predicted"/>
<dbReference type="Proteomes" id="UP000198984">
    <property type="component" value="Unassembled WGS sequence"/>
</dbReference>
<dbReference type="Pfam" id="PF04773">
    <property type="entry name" value="FecR"/>
    <property type="match status" value="1"/>
</dbReference>
<keyword evidence="5" id="KW-1185">Reference proteome</keyword>
<evidence type="ECO:0000256" key="1">
    <source>
        <dbReference type="SAM" id="Phobius"/>
    </source>
</evidence>
<evidence type="ECO:0000259" key="2">
    <source>
        <dbReference type="Pfam" id="PF04773"/>
    </source>
</evidence>
<dbReference type="PANTHER" id="PTHR30273:SF2">
    <property type="entry name" value="PROTEIN FECR"/>
    <property type="match status" value="1"/>
</dbReference>
<organism evidence="4 5">
    <name type="scientific">Chitinophaga rupis</name>
    <dbReference type="NCBI Taxonomy" id="573321"/>
    <lineage>
        <taxon>Bacteria</taxon>
        <taxon>Pseudomonadati</taxon>
        <taxon>Bacteroidota</taxon>
        <taxon>Chitinophagia</taxon>
        <taxon>Chitinophagales</taxon>
        <taxon>Chitinophagaceae</taxon>
        <taxon>Chitinophaga</taxon>
    </lineage>
</organism>
<dbReference type="RefSeq" id="WP_089912667.1">
    <property type="nucleotide sequence ID" value="NZ_FOBB01000003.1"/>
</dbReference>
<dbReference type="OrthoDB" id="620813at2"/>
<name>A0A1H7V721_9BACT</name>
<accession>A0A1H7V721</accession>
<keyword evidence="1" id="KW-0472">Membrane</keyword>
<dbReference type="GO" id="GO:0016989">
    <property type="term" value="F:sigma factor antagonist activity"/>
    <property type="evidence" value="ECO:0007669"/>
    <property type="project" value="TreeGrafter"/>
</dbReference>
<dbReference type="AlphaFoldDB" id="A0A1H7V721"/>
<gene>
    <name evidence="4" type="ORF">SAMN04488505_103239</name>
</gene>
<feature type="domain" description="FecR protein" evidence="2">
    <location>
        <begin position="192"/>
        <end position="285"/>
    </location>
</feature>
<feature type="domain" description="Protein FecR C-terminal" evidence="3">
    <location>
        <begin position="326"/>
        <end position="394"/>
    </location>
</feature>
<feature type="transmembrane region" description="Helical" evidence="1">
    <location>
        <begin position="100"/>
        <end position="120"/>
    </location>
</feature>
<evidence type="ECO:0000259" key="3">
    <source>
        <dbReference type="Pfam" id="PF16344"/>
    </source>
</evidence>
<dbReference type="STRING" id="573321.SAMN04488505_103239"/>
<evidence type="ECO:0000313" key="5">
    <source>
        <dbReference type="Proteomes" id="UP000198984"/>
    </source>
</evidence>
<keyword evidence="1" id="KW-0812">Transmembrane</keyword>
<dbReference type="PANTHER" id="PTHR30273">
    <property type="entry name" value="PERIPLASMIC SIGNAL SENSOR AND SIGMA FACTOR ACTIVATOR FECR-RELATED"/>
    <property type="match status" value="1"/>
</dbReference>
<dbReference type="Gene3D" id="3.55.50.30">
    <property type="match status" value="1"/>
</dbReference>
<evidence type="ECO:0000313" key="4">
    <source>
        <dbReference type="EMBL" id="SEM05046.1"/>
    </source>
</evidence>
<protein>
    <submittedName>
        <fullName evidence="4">FecR family protein</fullName>
    </submittedName>
</protein>
<dbReference type="Pfam" id="PF16344">
    <property type="entry name" value="FecR_C"/>
    <property type="match status" value="1"/>
</dbReference>
<keyword evidence="1" id="KW-1133">Transmembrane helix</keyword>
<dbReference type="Gene3D" id="2.60.120.1440">
    <property type="match status" value="1"/>
</dbReference>